<dbReference type="KEGG" id="shj:SHELI_v1c07210"/>
<dbReference type="RefSeq" id="WP_069116783.1">
    <property type="nucleotide sequence ID" value="NZ_CP017015.1"/>
</dbReference>
<protein>
    <submittedName>
        <fullName evidence="1">Uncharacterized protein</fullName>
    </submittedName>
</protein>
<proteinExistence type="predicted"/>
<dbReference type="Proteomes" id="UP000094378">
    <property type="component" value="Chromosome"/>
</dbReference>
<organism evidence="1 2">
    <name type="scientific">Spiroplasma helicoides</name>
    <dbReference type="NCBI Taxonomy" id="216938"/>
    <lineage>
        <taxon>Bacteria</taxon>
        <taxon>Bacillati</taxon>
        <taxon>Mycoplasmatota</taxon>
        <taxon>Mollicutes</taxon>
        <taxon>Entomoplasmatales</taxon>
        <taxon>Spiroplasmataceae</taxon>
        <taxon>Spiroplasma</taxon>
    </lineage>
</organism>
<dbReference type="STRING" id="216938.SHELI_v1c07210"/>
<accession>A0A1B3SL76</accession>
<evidence type="ECO:0000313" key="1">
    <source>
        <dbReference type="EMBL" id="AOG60670.1"/>
    </source>
</evidence>
<dbReference type="OrthoDB" id="389792at2"/>
<dbReference type="EMBL" id="CP017015">
    <property type="protein sequence ID" value="AOG60670.1"/>
    <property type="molecule type" value="Genomic_DNA"/>
</dbReference>
<sequence length="104" mass="12100">MKTNLEIFHELSEEIMRSAICLALFENKIDVNLIDENQINLGHLLSKLDPVICLGVTNSIYYHYTNLTKHLTIVLKSDAIKYLRKIEQKSYLDSVRKLESKIIH</sequence>
<name>A0A1B3SL76_9MOLU</name>
<evidence type="ECO:0000313" key="2">
    <source>
        <dbReference type="Proteomes" id="UP000094378"/>
    </source>
</evidence>
<gene>
    <name evidence="1" type="ORF">SHELI_v1c07210</name>
</gene>
<keyword evidence="2" id="KW-1185">Reference proteome</keyword>
<dbReference type="AlphaFoldDB" id="A0A1B3SL76"/>
<reference evidence="1 2" key="1">
    <citation type="submission" date="2016-08" db="EMBL/GenBank/DDBJ databases">
        <title>Complete genome sequence of Spiroplasma helicoides TABS-2 (DSM 22551).</title>
        <authorList>
            <person name="Shen W.-Y."/>
            <person name="Lo W.-S."/>
            <person name="Lai Y.-C."/>
            <person name="Kuo C.-H."/>
        </authorList>
    </citation>
    <scope>NUCLEOTIDE SEQUENCE [LARGE SCALE GENOMIC DNA]</scope>
    <source>
        <strain evidence="1 2">TABS-2</strain>
    </source>
</reference>